<evidence type="ECO:0000313" key="3">
    <source>
        <dbReference type="Proteomes" id="UP000516428"/>
    </source>
</evidence>
<sequence length="192" mass="21408">MVEKPQVKSWQEMRAWQIGLLERATGESLPVWTDRIRARAAGSEAELREWLERQGVRGYAQMLLVHETFGYPDFLLKGADELIDGQYADRPALRPVLDAVLLRAAELPVVTVQARKTFVALVGPQRTFARVRPTTRGRVDVGLRLPGEEPGGRLAVAKGFGDEMALRVALQEAGEVDEEFAAILRRAYDANL</sequence>
<dbReference type="RefSeq" id="WP_188340906.1">
    <property type="nucleotide sequence ID" value="NZ_CP061281.1"/>
</dbReference>
<dbReference type="EMBL" id="CP061281">
    <property type="protein sequence ID" value="QNS08245.1"/>
    <property type="molecule type" value="Genomic_DNA"/>
</dbReference>
<dbReference type="KEGG" id="sxn:IAG42_34650"/>
<organism evidence="2 3">
    <name type="scientific">Streptomyces xanthii</name>
    <dbReference type="NCBI Taxonomy" id="2768069"/>
    <lineage>
        <taxon>Bacteria</taxon>
        <taxon>Bacillati</taxon>
        <taxon>Actinomycetota</taxon>
        <taxon>Actinomycetes</taxon>
        <taxon>Kitasatosporales</taxon>
        <taxon>Streptomycetaceae</taxon>
        <taxon>Streptomyces</taxon>
    </lineage>
</organism>
<accession>A0A7H1BHP0</accession>
<dbReference type="AlphaFoldDB" id="A0A7H1BHP0"/>
<protein>
    <recommendedName>
        <fullName evidence="1">DUF5655 domain-containing protein</fullName>
    </recommendedName>
</protein>
<keyword evidence="3" id="KW-1185">Reference proteome</keyword>
<dbReference type="Pfam" id="PF18899">
    <property type="entry name" value="DUF5655"/>
    <property type="match status" value="1"/>
</dbReference>
<gene>
    <name evidence="2" type="ORF">IAG42_34650</name>
</gene>
<name>A0A7H1BHP0_9ACTN</name>
<dbReference type="InterPro" id="IPR043714">
    <property type="entry name" value="DUF5655"/>
</dbReference>
<evidence type="ECO:0000259" key="1">
    <source>
        <dbReference type="Pfam" id="PF18899"/>
    </source>
</evidence>
<evidence type="ECO:0000313" key="2">
    <source>
        <dbReference type="EMBL" id="QNS08245.1"/>
    </source>
</evidence>
<dbReference type="Proteomes" id="UP000516428">
    <property type="component" value="Chromosome"/>
</dbReference>
<reference evidence="2 3" key="1">
    <citation type="submission" date="2020-09" db="EMBL/GenBank/DDBJ databases">
        <title>A novel species.</title>
        <authorList>
            <person name="Gao J."/>
        </authorList>
    </citation>
    <scope>NUCLEOTIDE SEQUENCE [LARGE SCALE GENOMIC DNA]</scope>
    <source>
        <strain evidence="2 3">CRXT-Y-14</strain>
    </source>
</reference>
<feature type="domain" description="DUF5655" evidence="1">
    <location>
        <begin position="84"/>
        <end position="190"/>
    </location>
</feature>
<proteinExistence type="predicted"/>